<dbReference type="EMBL" id="MHTA01000020">
    <property type="protein sequence ID" value="OHA54130.1"/>
    <property type="molecule type" value="Genomic_DNA"/>
</dbReference>
<gene>
    <name evidence="3" type="ORF">A2Z62_00105</name>
</gene>
<dbReference type="Gene3D" id="3.40.50.2000">
    <property type="entry name" value="Glycogen Phosphorylase B"/>
    <property type="match status" value="2"/>
</dbReference>
<evidence type="ECO:0000259" key="2">
    <source>
        <dbReference type="Pfam" id="PF13439"/>
    </source>
</evidence>
<evidence type="ECO:0000313" key="3">
    <source>
        <dbReference type="EMBL" id="OHA54130.1"/>
    </source>
</evidence>
<dbReference type="Pfam" id="PF00534">
    <property type="entry name" value="Glycos_transf_1"/>
    <property type="match status" value="1"/>
</dbReference>
<organism evidence="3 4">
    <name type="scientific">Candidatus Terrybacteria bacterium RIFCSPLOWO2_02_42_20</name>
    <dbReference type="NCBI Taxonomy" id="1802370"/>
    <lineage>
        <taxon>Bacteria</taxon>
        <taxon>Candidatus Terryibacteriota</taxon>
    </lineage>
</organism>
<dbReference type="Pfam" id="PF13439">
    <property type="entry name" value="Glyco_transf_4"/>
    <property type="match status" value="1"/>
</dbReference>
<accession>A0A1G2Q0M5</accession>
<dbReference type="PANTHER" id="PTHR45947">
    <property type="entry name" value="SULFOQUINOVOSYL TRANSFERASE SQD2"/>
    <property type="match status" value="1"/>
</dbReference>
<dbReference type="GO" id="GO:0016757">
    <property type="term" value="F:glycosyltransferase activity"/>
    <property type="evidence" value="ECO:0007669"/>
    <property type="project" value="InterPro"/>
</dbReference>
<proteinExistence type="predicted"/>
<evidence type="ECO:0008006" key="5">
    <source>
        <dbReference type="Google" id="ProtNLM"/>
    </source>
</evidence>
<reference evidence="3 4" key="1">
    <citation type="journal article" date="2016" name="Nat. Commun.">
        <title>Thousands of microbial genomes shed light on interconnected biogeochemical processes in an aquifer system.</title>
        <authorList>
            <person name="Anantharaman K."/>
            <person name="Brown C.T."/>
            <person name="Hug L.A."/>
            <person name="Sharon I."/>
            <person name="Castelle C.J."/>
            <person name="Probst A.J."/>
            <person name="Thomas B.C."/>
            <person name="Singh A."/>
            <person name="Wilkins M.J."/>
            <person name="Karaoz U."/>
            <person name="Brodie E.L."/>
            <person name="Williams K.H."/>
            <person name="Hubbard S.S."/>
            <person name="Banfield J.F."/>
        </authorList>
    </citation>
    <scope>NUCLEOTIDE SEQUENCE [LARGE SCALE GENOMIC DNA]</scope>
</reference>
<feature type="domain" description="Glycosyltransferase subfamily 4-like N-terminal" evidence="2">
    <location>
        <begin position="28"/>
        <end position="185"/>
    </location>
</feature>
<evidence type="ECO:0000259" key="1">
    <source>
        <dbReference type="Pfam" id="PF00534"/>
    </source>
</evidence>
<name>A0A1G2Q0M5_9BACT</name>
<dbReference type="Proteomes" id="UP000177649">
    <property type="component" value="Unassembled WGS sequence"/>
</dbReference>
<dbReference type="CDD" id="cd03801">
    <property type="entry name" value="GT4_PimA-like"/>
    <property type="match status" value="1"/>
</dbReference>
<feature type="domain" description="Glycosyl transferase family 1" evidence="1">
    <location>
        <begin position="203"/>
        <end position="362"/>
    </location>
</feature>
<dbReference type="InterPro" id="IPR001296">
    <property type="entry name" value="Glyco_trans_1"/>
</dbReference>
<dbReference type="PANTHER" id="PTHR45947:SF3">
    <property type="entry name" value="SULFOQUINOVOSYL TRANSFERASE SQD2"/>
    <property type="match status" value="1"/>
</dbReference>
<dbReference type="SUPFAM" id="SSF53756">
    <property type="entry name" value="UDP-Glycosyltransferase/glycogen phosphorylase"/>
    <property type="match status" value="1"/>
</dbReference>
<dbReference type="InterPro" id="IPR028098">
    <property type="entry name" value="Glyco_trans_4-like_N"/>
</dbReference>
<dbReference type="STRING" id="1802370.A2Z62_00105"/>
<protein>
    <recommendedName>
        <fullName evidence="5">Glycosyl transferase family 1 domain-containing protein</fullName>
    </recommendedName>
</protein>
<feature type="non-terminal residue" evidence="3">
    <location>
        <position position="442"/>
    </location>
</feature>
<dbReference type="InterPro" id="IPR050194">
    <property type="entry name" value="Glycosyltransferase_grp1"/>
</dbReference>
<sequence>MDFYEERKKRVLIFSLAYIPFASGAELAVKEITNRIKDIDFDIITLRFDRKWAKKEKIGNVNIYRIGGGKLFFSFFAFWKARKFHKKNGYDSVWSIMANRAGFAALFFKLWRPKVKYLLTLQEGDTLDYPEKRMGLAKIFIGGLFKKIFTKADYVQAISNYLADWAKNMGAKAPVEVVPNGVSINKYEIRNPKSETNLKSQNSNIKTIITTSRLVRKNGVDTLIKAMAILYVQHRMSNIKLQILGDGQDEKKLKDLAKELNVQNVVRFLGHIEPEYVYKYLAEADIFVRPSRTEGLGSSFLEAMGAGLPIIGAPVGGIPDFLKDGETGLFCKVDDSKDLAEKIKKLIMDETLVKRIAENGRRLVLEKYDWDNVAKQMKEIFKTMGRKLNILICTGIYPPDIGGPAKYAKNLTDEFSRNGNKVKVLAYGMEKKMPIGARHFWY</sequence>
<dbReference type="AlphaFoldDB" id="A0A1G2Q0M5"/>
<evidence type="ECO:0000313" key="4">
    <source>
        <dbReference type="Proteomes" id="UP000177649"/>
    </source>
</evidence>
<comment type="caution">
    <text evidence="3">The sequence shown here is derived from an EMBL/GenBank/DDBJ whole genome shotgun (WGS) entry which is preliminary data.</text>
</comment>